<evidence type="ECO:0000259" key="10">
    <source>
        <dbReference type="Pfam" id="PF00697"/>
    </source>
</evidence>
<evidence type="ECO:0000256" key="1">
    <source>
        <dbReference type="ARBA" id="ARBA00001164"/>
    </source>
</evidence>
<dbReference type="InterPro" id="IPR013785">
    <property type="entry name" value="Aldolase_TIM"/>
</dbReference>
<dbReference type="SUPFAM" id="SSF51366">
    <property type="entry name" value="Ribulose-phoshate binding barrel"/>
    <property type="match status" value="1"/>
</dbReference>
<dbReference type="UniPathway" id="UPA00035">
    <property type="reaction ID" value="UER00042"/>
</dbReference>
<keyword evidence="5 9" id="KW-0028">Amino-acid biosynthesis</keyword>
<dbReference type="EC" id="5.3.1.24" evidence="3 9"/>
<proteinExistence type="inferred from homology"/>
<reference evidence="11 12" key="2">
    <citation type="submission" date="2018-03" db="EMBL/GenBank/DDBJ databases">
        <title>The ancient ancestry and fast evolution of plastids.</title>
        <authorList>
            <person name="Moore K.R."/>
            <person name="Magnabosco C."/>
            <person name="Momper L."/>
            <person name="Gold D.A."/>
            <person name="Bosak T."/>
            <person name="Fournier G.P."/>
        </authorList>
    </citation>
    <scope>NUCLEOTIDE SEQUENCE [LARGE SCALE GENOMIC DNA]</scope>
    <source>
        <strain evidence="11 12">ULC18</strain>
    </source>
</reference>
<dbReference type="EMBL" id="PVWK01000013">
    <property type="protein sequence ID" value="PSB34654.1"/>
    <property type="molecule type" value="Genomic_DNA"/>
</dbReference>
<dbReference type="AlphaFoldDB" id="A0A2T1EPJ8"/>
<evidence type="ECO:0000256" key="3">
    <source>
        <dbReference type="ARBA" id="ARBA00012572"/>
    </source>
</evidence>
<keyword evidence="12" id="KW-1185">Reference proteome</keyword>
<dbReference type="PANTHER" id="PTHR42894:SF1">
    <property type="entry name" value="N-(5'-PHOSPHORIBOSYL)ANTHRANILATE ISOMERASE"/>
    <property type="match status" value="1"/>
</dbReference>
<dbReference type="GO" id="GO:0000162">
    <property type="term" value="P:L-tryptophan biosynthetic process"/>
    <property type="evidence" value="ECO:0007669"/>
    <property type="project" value="UniProtKB-UniRule"/>
</dbReference>
<evidence type="ECO:0000313" key="12">
    <source>
        <dbReference type="Proteomes" id="UP000239576"/>
    </source>
</evidence>
<feature type="domain" description="N-(5'phosphoribosyl) anthranilate isomerase (PRAI)" evidence="10">
    <location>
        <begin position="5"/>
        <end position="211"/>
    </location>
</feature>
<dbReference type="GO" id="GO:0004640">
    <property type="term" value="F:phosphoribosylanthranilate isomerase activity"/>
    <property type="evidence" value="ECO:0007669"/>
    <property type="project" value="UniProtKB-UniRule"/>
</dbReference>
<evidence type="ECO:0000313" key="11">
    <source>
        <dbReference type="EMBL" id="PSB34654.1"/>
    </source>
</evidence>
<evidence type="ECO:0000256" key="5">
    <source>
        <dbReference type="ARBA" id="ARBA00022605"/>
    </source>
</evidence>
<comment type="catalytic activity">
    <reaction evidence="1 9">
        <text>N-(5-phospho-beta-D-ribosyl)anthranilate = 1-(2-carboxyphenylamino)-1-deoxy-D-ribulose 5-phosphate</text>
        <dbReference type="Rhea" id="RHEA:21540"/>
        <dbReference type="ChEBI" id="CHEBI:18277"/>
        <dbReference type="ChEBI" id="CHEBI:58613"/>
        <dbReference type="EC" id="5.3.1.24"/>
    </reaction>
</comment>
<organism evidence="11 12">
    <name type="scientific">Stenomitos frigidus ULC18</name>
    <dbReference type="NCBI Taxonomy" id="2107698"/>
    <lineage>
        <taxon>Bacteria</taxon>
        <taxon>Bacillati</taxon>
        <taxon>Cyanobacteriota</taxon>
        <taxon>Cyanophyceae</taxon>
        <taxon>Leptolyngbyales</taxon>
        <taxon>Leptolyngbyaceae</taxon>
        <taxon>Stenomitos</taxon>
    </lineage>
</organism>
<reference evidence="12" key="1">
    <citation type="submission" date="2018-02" db="EMBL/GenBank/DDBJ databases">
        <authorList>
            <person name="Moore K."/>
            <person name="Momper L."/>
        </authorList>
    </citation>
    <scope>NUCLEOTIDE SEQUENCE [LARGE SCALE GENOMIC DNA]</scope>
    <source>
        <strain evidence="12">ULC18</strain>
    </source>
</reference>
<gene>
    <name evidence="9" type="primary">trpF</name>
    <name evidence="11" type="ORF">C7B82_02075</name>
</gene>
<dbReference type="PANTHER" id="PTHR42894">
    <property type="entry name" value="N-(5'-PHOSPHORIBOSYL)ANTHRANILATE ISOMERASE"/>
    <property type="match status" value="1"/>
</dbReference>
<dbReference type="InterPro" id="IPR044643">
    <property type="entry name" value="TrpF_fam"/>
</dbReference>
<comment type="pathway">
    <text evidence="2 9">Amino-acid biosynthesis; L-tryptophan biosynthesis; L-tryptophan from chorismate: step 3/5.</text>
</comment>
<keyword evidence="8 9" id="KW-0413">Isomerase</keyword>
<dbReference type="RefSeq" id="WP_106254662.1">
    <property type="nucleotide sequence ID" value="NZ_CAWNSW010000116.1"/>
</dbReference>
<dbReference type="NCBIfam" id="NF002298">
    <property type="entry name" value="PRK01222.1-4"/>
    <property type="match status" value="1"/>
</dbReference>
<dbReference type="Pfam" id="PF00697">
    <property type="entry name" value="PRAI"/>
    <property type="match status" value="1"/>
</dbReference>
<keyword evidence="7 9" id="KW-0057">Aromatic amino acid biosynthesis</keyword>
<accession>A0A2T1EPJ8</accession>
<dbReference type="HAMAP" id="MF_00135">
    <property type="entry name" value="PRAI"/>
    <property type="match status" value="1"/>
</dbReference>
<dbReference type="CDD" id="cd00405">
    <property type="entry name" value="PRAI"/>
    <property type="match status" value="1"/>
</dbReference>
<evidence type="ECO:0000256" key="9">
    <source>
        <dbReference type="HAMAP-Rule" id="MF_00135"/>
    </source>
</evidence>
<comment type="caution">
    <text evidence="11">The sequence shown here is derived from an EMBL/GenBank/DDBJ whole genome shotgun (WGS) entry which is preliminary data.</text>
</comment>
<dbReference type="Proteomes" id="UP000239576">
    <property type="component" value="Unassembled WGS sequence"/>
</dbReference>
<dbReference type="InterPro" id="IPR011060">
    <property type="entry name" value="RibuloseP-bd_barrel"/>
</dbReference>
<dbReference type="InterPro" id="IPR001240">
    <property type="entry name" value="PRAI_dom"/>
</dbReference>
<keyword evidence="6 9" id="KW-0822">Tryptophan biosynthesis</keyword>
<protein>
    <recommendedName>
        <fullName evidence="4 9">N-(5'-phosphoribosyl)anthranilate isomerase</fullName>
        <shortName evidence="9">PRAI</shortName>
        <ecNumber evidence="3 9">5.3.1.24</ecNumber>
    </recommendedName>
</protein>
<dbReference type="Gene3D" id="3.20.20.70">
    <property type="entry name" value="Aldolase class I"/>
    <property type="match status" value="1"/>
</dbReference>
<comment type="similarity">
    <text evidence="9">Belongs to the TrpF family.</text>
</comment>
<evidence type="ECO:0000256" key="8">
    <source>
        <dbReference type="ARBA" id="ARBA00023235"/>
    </source>
</evidence>
<evidence type="ECO:0000256" key="7">
    <source>
        <dbReference type="ARBA" id="ARBA00023141"/>
    </source>
</evidence>
<evidence type="ECO:0000256" key="6">
    <source>
        <dbReference type="ARBA" id="ARBA00022822"/>
    </source>
</evidence>
<evidence type="ECO:0000256" key="4">
    <source>
        <dbReference type="ARBA" id="ARBA00022272"/>
    </source>
</evidence>
<evidence type="ECO:0000256" key="2">
    <source>
        <dbReference type="ARBA" id="ARBA00004664"/>
    </source>
</evidence>
<dbReference type="OrthoDB" id="9786954at2"/>
<name>A0A2T1EPJ8_9CYAN</name>
<sequence>MGLRVKICGITKPEQGRTIAQLGATALGFICAPASPRHASPDQIAAIVTALPLAASGVPCVDRIGVFVNASLEVICQTVAIGQLNGVQLHGDESAEFCDRLRQRLPAIELIKALRISTAEALLQANAYAAWVDTLLLDAYDPKLPGGTGKTLDWSSLSQFRPACPWFLAGGLTPDNILDALCQTQPHGIDLSSGVEYAPGDKNLLEVTRLFSQLETLQQPSAKPL</sequence>